<dbReference type="InterPro" id="IPR000073">
    <property type="entry name" value="AB_hydrolase_1"/>
</dbReference>
<keyword evidence="5" id="KW-1185">Reference proteome</keyword>
<keyword evidence="1" id="KW-0378">Hydrolase</keyword>
<reference evidence="5" key="1">
    <citation type="journal article" date="2017" name="Nat. Ecol. Evol.">
        <title>Genome expansion and lineage-specific genetic innovations in the forest pathogenic fungi Armillaria.</title>
        <authorList>
            <person name="Sipos G."/>
            <person name="Prasanna A.N."/>
            <person name="Walter M.C."/>
            <person name="O'Connor E."/>
            <person name="Balint B."/>
            <person name="Krizsan K."/>
            <person name="Kiss B."/>
            <person name="Hess J."/>
            <person name="Varga T."/>
            <person name="Slot J."/>
            <person name="Riley R."/>
            <person name="Boka B."/>
            <person name="Rigling D."/>
            <person name="Barry K."/>
            <person name="Lee J."/>
            <person name="Mihaltcheva S."/>
            <person name="LaButti K."/>
            <person name="Lipzen A."/>
            <person name="Waldron R."/>
            <person name="Moloney N.M."/>
            <person name="Sperisen C."/>
            <person name="Kredics L."/>
            <person name="Vagvoelgyi C."/>
            <person name="Patrignani A."/>
            <person name="Fitzpatrick D."/>
            <person name="Nagy I."/>
            <person name="Doyle S."/>
            <person name="Anderson J.B."/>
            <person name="Grigoriev I.V."/>
            <person name="Gueldener U."/>
            <person name="Muensterkoetter M."/>
            <person name="Nagy L.G."/>
        </authorList>
    </citation>
    <scope>NUCLEOTIDE SEQUENCE [LARGE SCALE GENOMIC DNA]</scope>
    <source>
        <strain evidence="5">C18/9</strain>
    </source>
</reference>
<evidence type="ECO:0000313" key="5">
    <source>
        <dbReference type="Proteomes" id="UP000219338"/>
    </source>
</evidence>
<dbReference type="OrthoDB" id="284184at2759"/>
<dbReference type="AlphaFoldDB" id="A0A284R0X9"/>
<dbReference type="Gene3D" id="3.40.50.1820">
    <property type="entry name" value="alpha/beta hydrolase"/>
    <property type="match status" value="1"/>
</dbReference>
<sequence>MNSTNPASFNHRKERLSTGRTYHFVDQRPEAFHSQSTTLLCIHGFPDLWYGWRYQVKPWVQTGFRVVVPTMLGYGDTDKPVDPAEYTTKKLCADLVALLDLLGVEKAVVIGHDWGSFIAGRMALWHPSRLLALILMSIPYTPPLLRYVTIQEIAHRLPNLKYQVYFSDPSFTPEVEAALLPFLGAVFLPPGSDIKFTDVSLWPKIFGEGHLPNPPSVLTPQEMNYYYTQLKKGMTGPLNYYRTSQYRFDEERAADLPSFLPSDLSVLFIWGTSDPAAMPIQVDNARKFVPRLRDVALEGRGHWIMVEAKDEVTDTISSWLGDLGLLSPQKPKL</sequence>
<dbReference type="OMA" id="KFHYVEA"/>
<dbReference type="GO" id="GO:0016787">
    <property type="term" value="F:hydrolase activity"/>
    <property type="evidence" value="ECO:0007669"/>
    <property type="project" value="UniProtKB-KW"/>
</dbReference>
<dbReference type="EMBL" id="FUEG01000003">
    <property type="protein sequence ID" value="SJL02354.1"/>
    <property type="molecule type" value="Genomic_DNA"/>
</dbReference>
<evidence type="ECO:0000256" key="2">
    <source>
        <dbReference type="ARBA" id="ARBA00038334"/>
    </source>
</evidence>
<feature type="domain" description="AB hydrolase-1" evidence="3">
    <location>
        <begin position="38"/>
        <end position="307"/>
    </location>
</feature>
<evidence type="ECO:0000256" key="1">
    <source>
        <dbReference type="ARBA" id="ARBA00022801"/>
    </source>
</evidence>
<dbReference type="InterPro" id="IPR029058">
    <property type="entry name" value="AB_hydrolase_fold"/>
</dbReference>
<comment type="similarity">
    <text evidence="2">Belongs to the AB hydrolase superfamily. Epoxide hydrolase family.</text>
</comment>
<dbReference type="PANTHER" id="PTHR43329">
    <property type="entry name" value="EPOXIDE HYDROLASE"/>
    <property type="match status" value="1"/>
</dbReference>
<gene>
    <name evidence="4" type="ORF">ARMOST_05681</name>
</gene>
<evidence type="ECO:0000313" key="4">
    <source>
        <dbReference type="EMBL" id="SJL02354.1"/>
    </source>
</evidence>
<name>A0A284R0X9_ARMOS</name>
<protein>
    <recommendedName>
        <fullName evidence="3">AB hydrolase-1 domain-containing protein</fullName>
    </recommendedName>
</protein>
<organism evidence="4 5">
    <name type="scientific">Armillaria ostoyae</name>
    <name type="common">Armillaria root rot fungus</name>
    <dbReference type="NCBI Taxonomy" id="47428"/>
    <lineage>
        <taxon>Eukaryota</taxon>
        <taxon>Fungi</taxon>
        <taxon>Dikarya</taxon>
        <taxon>Basidiomycota</taxon>
        <taxon>Agaricomycotina</taxon>
        <taxon>Agaricomycetes</taxon>
        <taxon>Agaricomycetidae</taxon>
        <taxon>Agaricales</taxon>
        <taxon>Marasmiineae</taxon>
        <taxon>Physalacriaceae</taxon>
        <taxon>Armillaria</taxon>
    </lineage>
</organism>
<dbReference type="InterPro" id="IPR000639">
    <property type="entry name" value="Epox_hydrolase-like"/>
</dbReference>
<proteinExistence type="inferred from homology"/>
<dbReference type="SUPFAM" id="SSF53474">
    <property type="entry name" value="alpha/beta-Hydrolases"/>
    <property type="match status" value="1"/>
</dbReference>
<dbReference type="PRINTS" id="PR00412">
    <property type="entry name" value="EPOXHYDRLASE"/>
</dbReference>
<dbReference type="STRING" id="47428.A0A284R0X9"/>
<dbReference type="Proteomes" id="UP000219338">
    <property type="component" value="Unassembled WGS sequence"/>
</dbReference>
<dbReference type="Pfam" id="PF00561">
    <property type="entry name" value="Abhydrolase_1"/>
    <property type="match status" value="1"/>
</dbReference>
<accession>A0A284R0X9</accession>
<evidence type="ECO:0000259" key="3">
    <source>
        <dbReference type="Pfam" id="PF00561"/>
    </source>
</evidence>
<dbReference type="PRINTS" id="PR00111">
    <property type="entry name" value="ABHYDROLASE"/>
</dbReference>